<evidence type="ECO:0000313" key="1">
    <source>
        <dbReference type="EMBL" id="CAI0441472.1"/>
    </source>
</evidence>
<dbReference type="Proteomes" id="UP001154282">
    <property type="component" value="Unassembled WGS sequence"/>
</dbReference>
<dbReference type="EMBL" id="CAMGYJ010000007">
    <property type="protein sequence ID" value="CAI0441472.1"/>
    <property type="molecule type" value="Genomic_DNA"/>
</dbReference>
<accession>A0AAV0M5C2</accession>
<reference evidence="1" key="1">
    <citation type="submission" date="2022-08" db="EMBL/GenBank/DDBJ databases">
        <authorList>
            <person name="Gutierrez-Valencia J."/>
        </authorList>
    </citation>
    <scope>NUCLEOTIDE SEQUENCE</scope>
</reference>
<dbReference type="AlphaFoldDB" id="A0AAV0M5C2"/>
<keyword evidence="2" id="KW-1185">Reference proteome</keyword>
<evidence type="ECO:0000313" key="2">
    <source>
        <dbReference type="Proteomes" id="UP001154282"/>
    </source>
</evidence>
<comment type="caution">
    <text evidence="1">The sequence shown here is derived from an EMBL/GenBank/DDBJ whole genome shotgun (WGS) entry which is preliminary data.</text>
</comment>
<proteinExistence type="predicted"/>
<sequence length="105" mass="11307">MITIPKERQLRVLTNPNSAAIIIPQTARPFPPRQRHARLQRVLVPQAPRMILVLLERIGEGLVVDSLLQELVVVADDGVVGFVALGAVHGGRAGAVWQAAGGLHE</sequence>
<protein>
    <submittedName>
        <fullName evidence="1">Uncharacterized protein</fullName>
    </submittedName>
</protein>
<organism evidence="1 2">
    <name type="scientific">Linum tenue</name>
    <dbReference type="NCBI Taxonomy" id="586396"/>
    <lineage>
        <taxon>Eukaryota</taxon>
        <taxon>Viridiplantae</taxon>
        <taxon>Streptophyta</taxon>
        <taxon>Embryophyta</taxon>
        <taxon>Tracheophyta</taxon>
        <taxon>Spermatophyta</taxon>
        <taxon>Magnoliopsida</taxon>
        <taxon>eudicotyledons</taxon>
        <taxon>Gunneridae</taxon>
        <taxon>Pentapetalae</taxon>
        <taxon>rosids</taxon>
        <taxon>fabids</taxon>
        <taxon>Malpighiales</taxon>
        <taxon>Linaceae</taxon>
        <taxon>Linum</taxon>
    </lineage>
</organism>
<name>A0AAV0M5C2_9ROSI</name>
<gene>
    <name evidence="1" type="ORF">LITE_LOCUS26887</name>
</gene>